<dbReference type="Proteomes" id="UP001157961">
    <property type="component" value="Unassembled WGS sequence"/>
</dbReference>
<dbReference type="EMBL" id="FXTY01000017">
    <property type="protein sequence ID" value="SMP36507.1"/>
    <property type="molecule type" value="Genomic_DNA"/>
</dbReference>
<accession>A0ABY1PQ37</accession>
<evidence type="ECO:0000256" key="2">
    <source>
        <dbReference type="ARBA" id="ARBA00022448"/>
    </source>
</evidence>
<dbReference type="InterPro" id="IPR044669">
    <property type="entry name" value="YneE/VCCN1/2-like"/>
</dbReference>
<proteinExistence type="inferred from homology"/>
<feature type="transmembrane region" description="Helical" evidence="9">
    <location>
        <begin position="219"/>
        <end position="248"/>
    </location>
</feature>
<protein>
    <submittedName>
        <fullName evidence="10">Membrane protein</fullName>
    </submittedName>
</protein>
<keyword evidence="11" id="KW-1185">Reference proteome</keyword>
<dbReference type="PANTHER" id="PTHR33281:SF19">
    <property type="entry name" value="VOLTAGE-DEPENDENT ANION CHANNEL-FORMING PROTEIN YNEE"/>
    <property type="match status" value="1"/>
</dbReference>
<keyword evidence="6" id="KW-0406">Ion transport</keyword>
<reference evidence="10 11" key="1">
    <citation type="submission" date="2017-05" db="EMBL/GenBank/DDBJ databases">
        <authorList>
            <person name="Varghese N."/>
            <person name="Submissions S."/>
        </authorList>
    </citation>
    <scope>NUCLEOTIDE SEQUENCE [LARGE SCALE GENOMIC DNA]</scope>
    <source>
        <strain evidence="10 11">DSM 29734</strain>
    </source>
</reference>
<keyword evidence="2" id="KW-0813">Transport</keyword>
<gene>
    <name evidence="10" type="ORF">SAMN06265373_1173</name>
</gene>
<name>A0ABY1PQ37_9RHOB</name>
<organism evidence="10 11">
    <name type="scientific">Shimia sagamensis</name>
    <dbReference type="NCBI Taxonomy" id="1566352"/>
    <lineage>
        <taxon>Bacteria</taxon>
        <taxon>Pseudomonadati</taxon>
        <taxon>Pseudomonadota</taxon>
        <taxon>Alphaproteobacteria</taxon>
        <taxon>Rhodobacterales</taxon>
        <taxon>Roseobacteraceae</taxon>
    </lineage>
</organism>
<comment type="similarity">
    <text evidence="8">Belongs to the anion channel-forming bestrophin (TC 1.A.46) family.</text>
</comment>
<comment type="caution">
    <text evidence="10">The sequence shown here is derived from an EMBL/GenBank/DDBJ whole genome shotgun (WGS) entry which is preliminary data.</text>
</comment>
<keyword evidence="5 9" id="KW-1133">Transmembrane helix</keyword>
<dbReference type="Pfam" id="PF25539">
    <property type="entry name" value="Bestrophin_2"/>
    <property type="match status" value="1"/>
</dbReference>
<evidence type="ECO:0000313" key="11">
    <source>
        <dbReference type="Proteomes" id="UP001157961"/>
    </source>
</evidence>
<evidence type="ECO:0000256" key="9">
    <source>
        <dbReference type="SAM" id="Phobius"/>
    </source>
</evidence>
<evidence type="ECO:0000256" key="5">
    <source>
        <dbReference type="ARBA" id="ARBA00022989"/>
    </source>
</evidence>
<evidence type="ECO:0000313" key="10">
    <source>
        <dbReference type="EMBL" id="SMP36507.1"/>
    </source>
</evidence>
<comment type="subcellular location">
    <subcellularLocation>
        <location evidence="1">Cell membrane</location>
        <topology evidence="1">Multi-pass membrane protein</topology>
    </subcellularLocation>
</comment>
<sequence>MIVRDPPSPLLLFLVMQGSVVPKIIGNIGTVTVLSVGVLLVDHHVIELPRIPIAAMGVIGVALSLFLGFRNNAAYDRWWEARRLWGALIADIRALAYQARIFLATEDDRKTLLSYAVAFAHLHRGALRKTEVQADITDWVGAQWSESIVTKNNPADAALRSMADQMGQLAQADKLSGFGQMTIMDTLSSLARSQAGCERIATTPLPFVYSLLVRRTTYLYCWLLPFALIGSANWFTPVCAAVVSYAFFGLQEVTRELEAPFHNVQNGLPLDAMCRTIEISVSETLDIPAPVPLMAKNHFLS</sequence>
<evidence type="ECO:0000256" key="6">
    <source>
        <dbReference type="ARBA" id="ARBA00023065"/>
    </source>
</evidence>
<feature type="transmembrane region" description="Helical" evidence="9">
    <location>
        <begin position="20"/>
        <end position="41"/>
    </location>
</feature>
<evidence type="ECO:0000256" key="1">
    <source>
        <dbReference type="ARBA" id="ARBA00004651"/>
    </source>
</evidence>
<evidence type="ECO:0000256" key="4">
    <source>
        <dbReference type="ARBA" id="ARBA00022692"/>
    </source>
</evidence>
<evidence type="ECO:0000256" key="7">
    <source>
        <dbReference type="ARBA" id="ARBA00023136"/>
    </source>
</evidence>
<dbReference type="RefSeq" id="WP_283428063.1">
    <property type="nucleotide sequence ID" value="NZ_FXTY01000017.1"/>
</dbReference>
<evidence type="ECO:0000256" key="3">
    <source>
        <dbReference type="ARBA" id="ARBA00022475"/>
    </source>
</evidence>
<evidence type="ECO:0000256" key="8">
    <source>
        <dbReference type="ARBA" id="ARBA00034708"/>
    </source>
</evidence>
<keyword evidence="3" id="KW-1003">Cell membrane</keyword>
<keyword evidence="7 9" id="KW-0472">Membrane</keyword>
<keyword evidence="4 9" id="KW-0812">Transmembrane</keyword>
<feature type="transmembrane region" description="Helical" evidence="9">
    <location>
        <begin position="53"/>
        <end position="69"/>
    </location>
</feature>
<dbReference type="PANTHER" id="PTHR33281">
    <property type="entry name" value="UPF0187 PROTEIN YNEE"/>
    <property type="match status" value="1"/>
</dbReference>